<dbReference type="GO" id="GO:0004672">
    <property type="term" value="F:protein kinase activity"/>
    <property type="evidence" value="ECO:0007669"/>
    <property type="project" value="InterPro"/>
</dbReference>
<feature type="compositionally biased region" description="Low complexity" evidence="4">
    <location>
        <begin position="172"/>
        <end position="181"/>
    </location>
</feature>
<dbReference type="PANTHER" id="PTHR45832:SF22">
    <property type="entry name" value="SERINE_THREONINE-PROTEIN KINASE SAMKA-RELATED"/>
    <property type="match status" value="1"/>
</dbReference>
<dbReference type="GeneID" id="31357565"/>
<comment type="similarity">
    <text evidence="1">Belongs to the protein kinase superfamily. STE Ser/Thr protein kinase family. STE20 subfamily.</text>
</comment>
<dbReference type="Pfam" id="PF00069">
    <property type="entry name" value="Pkinase"/>
    <property type="match status" value="1"/>
</dbReference>
<evidence type="ECO:0000256" key="2">
    <source>
        <dbReference type="ARBA" id="ARBA00022741"/>
    </source>
</evidence>
<feature type="domain" description="Protein kinase" evidence="5">
    <location>
        <begin position="285"/>
        <end position="540"/>
    </location>
</feature>
<sequence length="573" mass="64756">MSMSMCKMKLLSKLLIKKKSKKNKTLINDDEELMDQKVVVRNKSSTPSKPRTNSTSPTPLHKKDSVSDVDDDVTAPSVICINNYKGLQKFDRKWVRQTHIDQELIDNNFQVVVHIINFLRKKDLVYYKYIEQGEQIAQIKDEIKEEIPSVIISTAGSGGGNGSGGNSPKPASSIYNSSNQSSDEEDDKSNMVGSHCSGSAISKPTHTDSLLRPNQPTNQPQQQHGAIVNTNTGSGPSLSFIYPERKKRIDSNRIFVAPGVFYKFPEEWEIAVATLLNEGDPKNQYKNLDFEARGGFGSVFAAKNKIPHCADDKQVVALKKMQHVTPKQIRMNLNEIGFMRFCQHPNIVKYLGAFQRGDELWMIMEFLEGGSLREATNNFNFCEARIAYIAREILKGIHFLHSNQLCHRDLKSSNIMISMKGEIKLIDFGLAIDFSHEKEDIHMCGSPFWMPPEQLHGNPHSLPADIWSFGVCIAEMINRKLPNSNSRLKAMIKVAIEGMVFTKEDHPDWSDEVLDFLRSCLQVDPSKRATTTQLMEHPFLAKACTPKEFNEILPPLFMSNTLARQGFIFNKIF</sequence>
<keyword evidence="2" id="KW-0547">Nucleotide-binding</keyword>
<dbReference type="InParanoid" id="D3B169"/>
<protein>
    <recommendedName>
        <fullName evidence="5">Protein kinase domain-containing protein</fullName>
    </recommendedName>
</protein>
<dbReference type="Gene3D" id="1.10.510.10">
    <property type="entry name" value="Transferase(Phosphotransferase) domain 1"/>
    <property type="match status" value="1"/>
</dbReference>
<proteinExistence type="inferred from homology"/>
<dbReference type="SUPFAM" id="SSF56112">
    <property type="entry name" value="Protein kinase-like (PK-like)"/>
    <property type="match status" value="1"/>
</dbReference>
<keyword evidence="3" id="KW-0067">ATP-binding</keyword>
<dbReference type="InterPro" id="IPR008271">
    <property type="entry name" value="Ser/Thr_kinase_AS"/>
</dbReference>
<dbReference type="CDD" id="cd05122">
    <property type="entry name" value="PKc_STE"/>
    <property type="match status" value="1"/>
</dbReference>
<dbReference type="PROSITE" id="PS00108">
    <property type="entry name" value="PROTEIN_KINASE_ST"/>
    <property type="match status" value="1"/>
</dbReference>
<dbReference type="STRING" id="670386.D3B169"/>
<evidence type="ECO:0000313" key="7">
    <source>
        <dbReference type="Proteomes" id="UP000001396"/>
    </source>
</evidence>
<feature type="compositionally biased region" description="Gly residues" evidence="4">
    <location>
        <begin position="156"/>
        <end position="165"/>
    </location>
</feature>
<dbReference type="RefSeq" id="XP_020437153.1">
    <property type="nucleotide sequence ID" value="XM_020573036.1"/>
</dbReference>
<evidence type="ECO:0000256" key="3">
    <source>
        <dbReference type="ARBA" id="ARBA00022840"/>
    </source>
</evidence>
<reference evidence="6 7" key="1">
    <citation type="journal article" date="2011" name="Genome Res.">
        <title>Phylogeny-wide analysis of social amoeba genomes highlights ancient origins for complex intercellular communication.</title>
        <authorList>
            <person name="Heidel A.J."/>
            <person name="Lawal H.M."/>
            <person name="Felder M."/>
            <person name="Schilde C."/>
            <person name="Helps N.R."/>
            <person name="Tunggal B."/>
            <person name="Rivero F."/>
            <person name="John U."/>
            <person name="Schleicher M."/>
            <person name="Eichinger L."/>
            <person name="Platzer M."/>
            <person name="Noegel A.A."/>
            <person name="Schaap P."/>
            <person name="Gloeckner G."/>
        </authorList>
    </citation>
    <scope>NUCLEOTIDE SEQUENCE [LARGE SCALE GENOMIC DNA]</scope>
    <source>
        <strain evidence="7">ATCC 26659 / Pp 5 / PN500</strain>
    </source>
</reference>
<dbReference type="SMART" id="SM00220">
    <property type="entry name" value="S_TKc"/>
    <property type="match status" value="1"/>
</dbReference>
<evidence type="ECO:0000259" key="5">
    <source>
        <dbReference type="PROSITE" id="PS50011"/>
    </source>
</evidence>
<feature type="compositionally biased region" description="Polar residues" evidence="4">
    <location>
        <begin position="196"/>
        <end position="208"/>
    </location>
</feature>
<dbReference type="InterPro" id="IPR000719">
    <property type="entry name" value="Prot_kinase_dom"/>
</dbReference>
<evidence type="ECO:0000256" key="1">
    <source>
        <dbReference type="ARBA" id="ARBA00008874"/>
    </source>
</evidence>
<keyword evidence="7" id="KW-1185">Reference proteome</keyword>
<comment type="caution">
    <text evidence="6">The sequence shown here is derived from an EMBL/GenBank/DDBJ whole genome shotgun (WGS) entry which is preliminary data.</text>
</comment>
<gene>
    <name evidence="6" type="primary">mkcD</name>
    <name evidence="6" type="ORF">PPL_02039</name>
</gene>
<accession>D3B169</accession>
<dbReference type="Gene3D" id="3.30.200.20">
    <property type="entry name" value="Phosphorylase Kinase, domain 1"/>
    <property type="match status" value="1"/>
</dbReference>
<feature type="region of interest" description="Disordered" evidence="4">
    <location>
        <begin position="37"/>
        <end position="69"/>
    </location>
</feature>
<dbReference type="InterPro" id="IPR051931">
    <property type="entry name" value="PAK3-like"/>
</dbReference>
<dbReference type="GO" id="GO:0005524">
    <property type="term" value="F:ATP binding"/>
    <property type="evidence" value="ECO:0007669"/>
    <property type="project" value="UniProtKB-KW"/>
</dbReference>
<feature type="compositionally biased region" description="Low complexity" evidence="4">
    <location>
        <begin position="213"/>
        <end position="223"/>
    </location>
</feature>
<organism evidence="6 7">
    <name type="scientific">Heterostelium pallidum (strain ATCC 26659 / Pp 5 / PN500)</name>
    <name type="common">Cellular slime mold</name>
    <name type="synonym">Polysphondylium pallidum</name>
    <dbReference type="NCBI Taxonomy" id="670386"/>
    <lineage>
        <taxon>Eukaryota</taxon>
        <taxon>Amoebozoa</taxon>
        <taxon>Evosea</taxon>
        <taxon>Eumycetozoa</taxon>
        <taxon>Dictyostelia</taxon>
        <taxon>Acytosteliales</taxon>
        <taxon>Acytosteliaceae</taxon>
        <taxon>Heterostelium</taxon>
    </lineage>
</organism>
<name>D3B169_HETP5</name>
<dbReference type="InterPro" id="IPR011009">
    <property type="entry name" value="Kinase-like_dom_sf"/>
</dbReference>
<feature type="compositionally biased region" description="Polar residues" evidence="4">
    <location>
        <begin position="42"/>
        <end position="58"/>
    </location>
</feature>
<dbReference type="EMBL" id="ADBJ01000008">
    <property type="protein sequence ID" value="EFA85043.1"/>
    <property type="molecule type" value="Genomic_DNA"/>
</dbReference>
<evidence type="ECO:0000313" key="6">
    <source>
        <dbReference type="EMBL" id="EFA85043.1"/>
    </source>
</evidence>
<feature type="region of interest" description="Disordered" evidence="4">
    <location>
        <begin position="154"/>
        <end position="233"/>
    </location>
</feature>
<dbReference type="AlphaFoldDB" id="D3B169"/>
<evidence type="ECO:0000256" key="4">
    <source>
        <dbReference type="SAM" id="MobiDB-lite"/>
    </source>
</evidence>
<dbReference type="Proteomes" id="UP000001396">
    <property type="component" value="Unassembled WGS sequence"/>
</dbReference>
<dbReference type="OMA" id="FWMPPEQ"/>
<dbReference type="PROSITE" id="PS50011">
    <property type="entry name" value="PROTEIN_KINASE_DOM"/>
    <property type="match status" value="1"/>
</dbReference>
<dbReference type="PANTHER" id="PTHR45832">
    <property type="entry name" value="SERINE/THREONINE-PROTEIN KINASE SAMKA-RELATED-RELATED"/>
    <property type="match status" value="1"/>
</dbReference>